<gene>
    <name evidence="6" type="primary">LOC106814280</name>
</gene>
<evidence type="ECO:0000256" key="1">
    <source>
        <dbReference type="ARBA" id="ARBA00009394"/>
    </source>
</evidence>
<dbReference type="Proteomes" id="UP000695022">
    <property type="component" value="Unplaced"/>
</dbReference>
<feature type="domain" description="WIBG Mago-binding" evidence="4">
    <location>
        <begin position="13"/>
        <end position="39"/>
    </location>
</feature>
<dbReference type="InterPro" id="IPR036348">
    <property type="entry name" value="WIBG_N_sf"/>
</dbReference>
<dbReference type="PANTHER" id="PTHR22959:SF0">
    <property type="entry name" value="PARTNER OF Y14 AND MAGO"/>
    <property type="match status" value="1"/>
</dbReference>
<protein>
    <recommendedName>
        <fullName evidence="2">Partner of Y14 and mago</fullName>
    </recommendedName>
</protein>
<evidence type="ECO:0000259" key="4">
    <source>
        <dbReference type="SMART" id="SM01273"/>
    </source>
</evidence>
<sequence length="206" mass="23013">MSQATEYVSDETGAKFIAASQRPDGTWRKPRKVKEGFVPQEEVPVYETKGRQWVKSRPTGPVGLAPVVKEASPAAPMSKNAKKHARRKEKKKITEESVTEQLEVFTIEEPDFGEDPQSKSHNKAVKSQPVSSNLRPVPPNSDKGDSAGIEKKIKNLKKKIRQIDDLKAKIESGDLSVPDPDQINKVEKRSEFVDELEDLEVLLDTL</sequence>
<dbReference type="Pfam" id="PF09282">
    <property type="entry name" value="Mago-bind"/>
    <property type="match status" value="1"/>
</dbReference>
<dbReference type="InterPro" id="IPR015362">
    <property type="entry name" value="WIBG_mago-bd"/>
</dbReference>
<evidence type="ECO:0000313" key="6">
    <source>
        <dbReference type="RefSeq" id="XP_014674065.1"/>
    </source>
</evidence>
<proteinExistence type="inferred from homology"/>
<dbReference type="PANTHER" id="PTHR22959">
    <property type="entry name" value="PYM PROTEIN"/>
    <property type="match status" value="1"/>
</dbReference>
<feature type="region of interest" description="Disordered" evidence="3">
    <location>
        <begin position="53"/>
        <end position="150"/>
    </location>
</feature>
<keyword evidence="5" id="KW-1185">Reference proteome</keyword>
<comment type="similarity">
    <text evidence="1">Belongs to the pym family.</text>
</comment>
<feature type="compositionally biased region" description="Basic residues" evidence="3">
    <location>
        <begin position="80"/>
        <end position="91"/>
    </location>
</feature>
<dbReference type="InterPro" id="IPR039333">
    <property type="entry name" value="PYM1"/>
</dbReference>
<dbReference type="SUPFAM" id="SSF101931">
    <property type="entry name" value="Pym (Within the bgcn gene intron protein, WIBG), N-terminal domain"/>
    <property type="match status" value="1"/>
</dbReference>
<organism evidence="5 6">
    <name type="scientific">Priapulus caudatus</name>
    <name type="common">Priapulid worm</name>
    <dbReference type="NCBI Taxonomy" id="37621"/>
    <lineage>
        <taxon>Eukaryota</taxon>
        <taxon>Metazoa</taxon>
        <taxon>Ecdysozoa</taxon>
        <taxon>Scalidophora</taxon>
        <taxon>Priapulida</taxon>
        <taxon>Priapulimorpha</taxon>
        <taxon>Priapulimorphida</taxon>
        <taxon>Priapulidae</taxon>
        <taxon>Priapulus</taxon>
    </lineage>
</organism>
<accession>A0ABM1EPE4</accession>
<evidence type="ECO:0000256" key="3">
    <source>
        <dbReference type="SAM" id="MobiDB-lite"/>
    </source>
</evidence>
<dbReference type="RefSeq" id="XP_014674065.1">
    <property type="nucleotide sequence ID" value="XM_014818579.1"/>
</dbReference>
<dbReference type="SMART" id="SM01273">
    <property type="entry name" value="Mago-bind"/>
    <property type="match status" value="1"/>
</dbReference>
<evidence type="ECO:0000313" key="5">
    <source>
        <dbReference type="Proteomes" id="UP000695022"/>
    </source>
</evidence>
<dbReference type="GeneID" id="106814280"/>
<name>A0ABM1EPE4_PRICU</name>
<evidence type="ECO:0000256" key="2">
    <source>
        <dbReference type="ARBA" id="ARBA00018898"/>
    </source>
</evidence>
<reference evidence="6" key="1">
    <citation type="submission" date="2025-08" db="UniProtKB">
        <authorList>
            <consortium name="RefSeq"/>
        </authorList>
    </citation>
    <scope>IDENTIFICATION</scope>
</reference>